<dbReference type="PANTHER" id="PTHR45947">
    <property type="entry name" value="SULFOQUINOVOSYL TRANSFERASE SQD2"/>
    <property type="match status" value="1"/>
</dbReference>
<dbReference type="InterPro" id="IPR001296">
    <property type="entry name" value="Glyco_trans_1"/>
</dbReference>
<name>A0A2Z2MI41_THEPR</name>
<dbReference type="SUPFAM" id="SSF53756">
    <property type="entry name" value="UDP-Glycosyltransferase/glycogen phosphorylase"/>
    <property type="match status" value="1"/>
</dbReference>
<sequence length="403" mass="46776">MEDKNIPIVVVFPFDPAYVESKASGNPATYLRFIKYLLKKREYKVTLIGMKEGEKKFEDENFTFIPIFEKPKNWILFTLKLMFQVPFLKIPDSAVIISSHPAYLLPFIMFKPKNPKVFESVFTHFRAVREENRVLSYLMEIVYNIVEPIFLRYVDIIIASPRYSGYYKNRYLWVAKKIYRMTHESVDTKLFKPLDKGRVRRKYGIPMSSKVILQVAVVNRIKRGDLLIRSFAIVRSMIPNTKLVFVGPVKNYKYKEYLDTLIKELDLNKDVIFMGEFPLKSIPELINCADVLAITSTVETGPLPALEAFACGIPVVSTDVGLVPLLIRNSKLGRLLPANVDEKTFAKALIEVLNENDEKDNRKLKIQRRNIAKEFDIEINQQKRLRACEIAKSIKSQCQQFIW</sequence>
<dbReference type="InterPro" id="IPR050194">
    <property type="entry name" value="Glycosyltransferase_grp1"/>
</dbReference>
<evidence type="ECO:0000259" key="1">
    <source>
        <dbReference type="Pfam" id="PF00534"/>
    </source>
</evidence>
<feature type="domain" description="Glycosyl transferase family 1" evidence="1">
    <location>
        <begin position="198"/>
        <end position="362"/>
    </location>
</feature>
<reference evidence="2 3" key="1">
    <citation type="submission" date="2016-03" db="EMBL/GenBank/DDBJ databases">
        <title>Complete genome sequence of Thermococcus profundus strain DT5432.</title>
        <authorList>
            <person name="Oger P.M."/>
        </authorList>
    </citation>
    <scope>NUCLEOTIDE SEQUENCE [LARGE SCALE GENOMIC DNA]</scope>
    <source>
        <strain evidence="2 3">DT 5432</strain>
    </source>
</reference>
<accession>A0A2Z2MI41</accession>
<dbReference type="OrthoDB" id="132546at2157"/>
<dbReference type="Proteomes" id="UP000250179">
    <property type="component" value="Chromosome"/>
</dbReference>
<dbReference type="Pfam" id="PF00534">
    <property type="entry name" value="Glycos_transf_1"/>
    <property type="match status" value="1"/>
</dbReference>
<dbReference type="AlphaFoldDB" id="A0A2Z2MI41"/>
<dbReference type="RefSeq" id="WP_088858841.1">
    <property type="nucleotide sequence ID" value="NZ_CP014862.1"/>
</dbReference>
<dbReference type="GO" id="GO:0016758">
    <property type="term" value="F:hexosyltransferase activity"/>
    <property type="evidence" value="ECO:0007669"/>
    <property type="project" value="TreeGrafter"/>
</dbReference>
<dbReference type="EMBL" id="CP014862">
    <property type="protein sequence ID" value="ASJ03584.1"/>
    <property type="molecule type" value="Genomic_DNA"/>
</dbReference>
<evidence type="ECO:0000313" key="2">
    <source>
        <dbReference type="EMBL" id="ASJ03584.1"/>
    </source>
</evidence>
<evidence type="ECO:0000313" key="3">
    <source>
        <dbReference type="Proteomes" id="UP000250179"/>
    </source>
</evidence>
<organism evidence="2 3">
    <name type="scientific">Thermococcus profundus</name>
    <dbReference type="NCBI Taxonomy" id="49899"/>
    <lineage>
        <taxon>Archaea</taxon>
        <taxon>Methanobacteriati</taxon>
        <taxon>Methanobacteriota</taxon>
        <taxon>Thermococci</taxon>
        <taxon>Thermococcales</taxon>
        <taxon>Thermococcaceae</taxon>
        <taxon>Thermococcus</taxon>
    </lineage>
</organism>
<dbReference type="Gene3D" id="3.40.50.2000">
    <property type="entry name" value="Glycogen Phosphorylase B"/>
    <property type="match status" value="2"/>
</dbReference>
<dbReference type="GeneID" id="33320772"/>
<dbReference type="PANTHER" id="PTHR45947:SF3">
    <property type="entry name" value="SULFOQUINOVOSYL TRANSFERASE SQD2"/>
    <property type="match status" value="1"/>
</dbReference>
<keyword evidence="3" id="KW-1185">Reference proteome</keyword>
<dbReference type="CDD" id="cd03801">
    <property type="entry name" value="GT4_PimA-like"/>
    <property type="match status" value="1"/>
</dbReference>
<protein>
    <recommendedName>
        <fullName evidence="1">Glycosyl transferase family 1 domain-containing protein</fullName>
    </recommendedName>
</protein>
<gene>
    <name evidence="2" type="ORF">A3L09_10110</name>
</gene>
<proteinExistence type="predicted"/>
<dbReference type="KEGG" id="tprf:A3L09_10110"/>